<dbReference type="Pfam" id="PF00208">
    <property type="entry name" value="ELFV_dehydrog"/>
    <property type="match status" value="1"/>
</dbReference>
<dbReference type="GO" id="GO:0006537">
    <property type="term" value="P:glutamate biosynthetic process"/>
    <property type="evidence" value="ECO:0007669"/>
    <property type="project" value="TreeGrafter"/>
</dbReference>
<gene>
    <name evidence="2" type="ORF">DCMF_19820</name>
</gene>
<dbReference type="GO" id="GO:0005829">
    <property type="term" value="C:cytosol"/>
    <property type="evidence" value="ECO:0007669"/>
    <property type="project" value="TreeGrafter"/>
</dbReference>
<dbReference type="FunFam" id="1.10.285.10:FF:000001">
    <property type="entry name" value="Glutamate dehydrogenase"/>
    <property type="match status" value="1"/>
</dbReference>
<proteinExistence type="predicted"/>
<dbReference type="Gene3D" id="1.10.285.10">
    <property type="entry name" value="Glutamate Dehydrogenase, chain A, domain 3"/>
    <property type="match status" value="1"/>
</dbReference>
<protein>
    <recommendedName>
        <fullName evidence="1">Glutamate/phenylalanine/leucine/valine/L-tryptophan dehydrogenase C-terminal domain-containing protein</fullName>
    </recommendedName>
</protein>
<evidence type="ECO:0000259" key="1">
    <source>
        <dbReference type="Pfam" id="PF00208"/>
    </source>
</evidence>
<dbReference type="GO" id="GO:0004354">
    <property type="term" value="F:glutamate dehydrogenase (NADP+) activity"/>
    <property type="evidence" value="ECO:0007669"/>
    <property type="project" value="TreeGrafter"/>
</dbReference>
<keyword evidence="3" id="KW-1185">Reference proteome</keyword>
<name>A0A3G1KWD8_FORW1</name>
<sequence>MSQNSLHLSWTFEEVDQRLKDIMTGILQASKKAAADYGMEGNFVAGANIAGFPKVAQAMLDQGFI</sequence>
<dbReference type="AlphaFoldDB" id="A0A3G1KWD8"/>
<dbReference type="PANTHER" id="PTHR43571:SF1">
    <property type="entry name" value="NADP-SPECIFIC GLUTAMATE DEHYDROGENASE 1-RELATED"/>
    <property type="match status" value="1"/>
</dbReference>
<dbReference type="Proteomes" id="UP000323521">
    <property type="component" value="Chromosome"/>
</dbReference>
<feature type="domain" description="Glutamate/phenylalanine/leucine/valine/L-tryptophan dehydrogenase C-terminal" evidence="1">
    <location>
        <begin position="1"/>
        <end position="63"/>
    </location>
</feature>
<accession>A0A3G1KWD8</accession>
<dbReference type="SUPFAM" id="SSF51735">
    <property type="entry name" value="NAD(P)-binding Rossmann-fold domains"/>
    <property type="match status" value="1"/>
</dbReference>
<dbReference type="EMBL" id="CP017634">
    <property type="protein sequence ID" value="ATW26707.1"/>
    <property type="molecule type" value="Genomic_DNA"/>
</dbReference>
<dbReference type="InterPro" id="IPR006096">
    <property type="entry name" value="Glu/Leu/Phe/Val/Trp_DH_C"/>
</dbReference>
<dbReference type="PANTHER" id="PTHR43571">
    <property type="entry name" value="NADP-SPECIFIC GLUTAMATE DEHYDROGENASE 1-RELATED"/>
    <property type="match status" value="1"/>
</dbReference>
<dbReference type="KEGG" id="fwa:DCMF_19820"/>
<dbReference type="InterPro" id="IPR036291">
    <property type="entry name" value="NAD(P)-bd_dom_sf"/>
</dbReference>
<organism evidence="2 3">
    <name type="scientific">Formimonas warabiya</name>
    <dbReference type="NCBI Taxonomy" id="1761012"/>
    <lineage>
        <taxon>Bacteria</taxon>
        <taxon>Bacillati</taxon>
        <taxon>Bacillota</taxon>
        <taxon>Clostridia</taxon>
        <taxon>Eubacteriales</taxon>
        <taxon>Peptococcaceae</taxon>
        <taxon>Candidatus Formimonas</taxon>
    </lineage>
</organism>
<reference evidence="2 3" key="1">
    <citation type="submission" date="2016-10" db="EMBL/GenBank/DDBJ databases">
        <title>Complete Genome Sequence of Peptococcaceae strain DCMF.</title>
        <authorList>
            <person name="Edwards R.J."/>
            <person name="Holland S.I."/>
            <person name="Deshpande N.P."/>
            <person name="Wong Y.K."/>
            <person name="Ertan H."/>
            <person name="Manefield M."/>
            <person name="Russell T.L."/>
            <person name="Lee M.J."/>
        </authorList>
    </citation>
    <scope>NUCLEOTIDE SEQUENCE [LARGE SCALE GENOMIC DNA]</scope>
    <source>
        <strain evidence="2 3">DCMF</strain>
    </source>
</reference>
<dbReference type="InterPro" id="IPR050724">
    <property type="entry name" value="Glu_Leu_Phe_Val_DH"/>
</dbReference>
<evidence type="ECO:0000313" key="2">
    <source>
        <dbReference type="EMBL" id="ATW26707.1"/>
    </source>
</evidence>
<evidence type="ECO:0000313" key="3">
    <source>
        <dbReference type="Proteomes" id="UP000323521"/>
    </source>
</evidence>
<dbReference type="OrthoDB" id="9803297at2"/>